<evidence type="ECO:0000256" key="3">
    <source>
        <dbReference type="SAM" id="MobiDB-lite"/>
    </source>
</evidence>
<dbReference type="PANTHER" id="PTHR32071">
    <property type="entry name" value="TRANSCRIPTIONAL REGULATORY PROTEIN"/>
    <property type="match status" value="1"/>
</dbReference>
<dbReference type="InterPro" id="IPR003593">
    <property type="entry name" value="AAA+_ATPase"/>
</dbReference>
<dbReference type="GO" id="GO:0003700">
    <property type="term" value="F:DNA-binding transcription factor activity"/>
    <property type="evidence" value="ECO:0007669"/>
    <property type="project" value="InterPro"/>
</dbReference>
<gene>
    <name evidence="5" type="ORF">PPSIR1_18272</name>
</gene>
<dbReference type="Proteomes" id="UP000005801">
    <property type="component" value="Unassembled WGS sequence"/>
</dbReference>
<feature type="domain" description="Sigma-54 factor interaction" evidence="4">
    <location>
        <begin position="223"/>
        <end position="464"/>
    </location>
</feature>
<dbReference type="OrthoDB" id="9770562at2"/>
<dbReference type="Pfam" id="PF25601">
    <property type="entry name" value="AAA_lid_14"/>
    <property type="match status" value="1"/>
</dbReference>
<evidence type="ECO:0000259" key="4">
    <source>
        <dbReference type="PROSITE" id="PS50045"/>
    </source>
</evidence>
<dbReference type="InterPro" id="IPR002078">
    <property type="entry name" value="Sigma_54_int"/>
</dbReference>
<evidence type="ECO:0000256" key="2">
    <source>
        <dbReference type="ARBA" id="ARBA00022840"/>
    </source>
</evidence>
<dbReference type="InterPro" id="IPR027417">
    <property type="entry name" value="P-loop_NTPase"/>
</dbReference>
<dbReference type="eggNOG" id="COG4650">
    <property type="taxonomic scope" value="Bacteria"/>
</dbReference>
<accession>A6GBW9</accession>
<feature type="compositionally biased region" description="Low complexity" evidence="3">
    <location>
        <begin position="492"/>
        <end position="507"/>
    </location>
</feature>
<dbReference type="SMART" id="SM00382">
    <property type="entry name" value="AAA"/>
    <property type="match status" value="1"/>
</dbReference>
<dbReference type="EMBL" id="ABCS01000061">
    <property type="protein sequence ID" value="EDM76642.1"/>
    <property type="molecule type" value="Genomic_DNA"/>
</dbReference>
<feature type="region of interest" description="Disordered" evidence="3">
    <location>
        <begin position="486"/>
        <end position="521"/>
    </location>
</feature>
<reference evidence="5 6" key="1">
    <citation type="submission" date="2007-06" db="EMBL/GenBank/DDBJ databases">
        <authorList>
            <person name="Shimkets L."/>
            <person name="Ferriera S."/>
            <person name="Johnson J."/>
            <person name="Kravitz S."/>
            <person name="Beeson K."/>
            <person name="Sutton G."/>
            <person name="Rogers Y.-H."/>
            <person name="Friedman R."/>
            <person name="Frazier M."/>
            <person name="Venter J.C."/>
        </authorList>
    </citation>
    <scope>NUCLEOTIDE SEQUENCE [LARGE SCALE GENOMIC DNA]</scope>
    <source>
        <strain evidence="5 6">SIR-1</strain>
    </source>
</reference>
<dbReference type="GO" id="GO:0005524">
    <property type="term" value="F:ATP binding"/>
    <property type="evidence" value="ECO:0007669"/>
    <property type="project" value="UniProtKB-KW"/>
</dbReference>
<dbReference type="InterPro" id="IPR017183">
    <property type="entry name" value="Sigma54_dep_tscrpt_act_RtcR"/>
</dbReference>
<protein>
    <submittedName>
        <fullName evidence="5">Sigma-54 dependent transcriptional regulator RtcR</fullName>
    </submittedName>
</protein>
<dbReference type="STRING" id="391625.PPSIR1_18272"/>
<dbReference type="CDD" id="cd00009">
    <property type="entry name" value="AAA"/>
    <property type="match status" value="1"/>
</dbReference>
<comment type="caution">
    <text evidence="5">The sequence shown here is derived from an EMBL/GenBank/DDBJ whole genome shotgun (WGS) entry which is preliminary data.</text>
</comment>
<dbReference type="PANTHER" id="PTHR32071:SF14">
    <property type="entry name" value="TRANSCRIPTIONAL REGULATORY PROTEIN RTCR"/>
    <property type="match status" value="1"/>
</dbReference>
<dbReference type="Pfam" id="PF06956">
    <property type="entry name" value="RtcR"/>
    <property type="match status" value="1"/>
</dbReference>
<feature type="region of interest" description="Disordered" evidence="3">
    <location>
        <begin position="1"/>
        <end position="22"/>
    </location>
</feature>
<keyword evidence="6" id="KW-1185">Reference proteome</keyword>
<dbReference type="SUPFAM" id="SSF52540">
    <property type="entry name" value="P-loop containing nucleoside triphosphate hydrolases"/>
    <property type="match status" value="1"/>
</dbReference>
<dbReference type="Gene3D" id="1.10.8.60">
    <property type="match status" value="1"/>
</dbReference>
<dbReference type="AlphaFoldDB" id="A6GBW9"/>
<dbReference type="Gene3D" id="3.40.50.300">
    <property type="entry name" value="P-loop containing nucleotide triphosphate hydrolases"/>
    <property type="match status" value="1"/>
</dbReference>
<dbReference type="PROSITE" id="PS50045">
    <property type="entry name" value="SIGMA54_INTERACT_4"/>
    <property type="match status" value="1"/>
</dbReference>
<keyword evidence="1" id="KW-0547">Nucleotide-binding</keyword>
<evidence type="ECO:0000313" key="6">
    <source>
        <dbReference type="Proteomes" id="UP000005801"/>
    </source>
</evidence>
<dbReference type="InterPro" id="IPR058031">
    <property type="entry name" value="AAA_lid_NorR"/>
</dbReference>
<proteinExistence type="predicted"/>
<organism evidence="5 6">
    <name type="scientific">Plesiocystis pacifica SIR-1</name>
    <dbReference type="NCBI Taxonomy" id="391625"/>
    <lineage>
        <taxon>Bacteria</taxon>
        <taxon>Pseudomonadati</taxon>
        <taxon>Myxococcota</taxon>
        <taxon>Polyangia</taxon>
        <taxon>Nannocystales</taxon>
        <taxon>Nannocystaceae</taxon>
        <taxon>Plesiocystis</taxon>
    </lineage>
</organism>
<dbReference type="NCBIfam" id="NF038308">
    <property type="entry name" value="RNA_repair_RtcR"/>
    <property type="match status" value="1"/>
</dbReference>
<evidence type="ECO:0000256" key="1">
    <source>
        <dbReference type="ARBA" id="ARBA00022741"/>
    </source>
</evidence>
<dbReference type="Pfam" id="PF00158">
    <property type="entry name" value="Sigma54_activat"/>
    <property type="match status" value="1"/>
</dbReference>
<sequence length="601" mass="67288">MCARPRPSSKASGGPDAGETRRPVVVLGLLGPTLDRGGRNRWERWRPTVDICRHEDFVIDRLELLTQPEVTDAQRSTATGKRRAHRARSLAEEVVADIREVSPETEVRCHPTHFEDPWDFEAVYAILLDFVRAQSFSPEDEDYLVHITTGTHVAQICWFLLTETRELPAKLLQSSPPDTRLGKERSDPGTVRIIDLDLSRYDQIASRFAARTAEDLSFLKAGIETRNARFNALIERIERVVLASRAPILLTGPTGTGKTRLARRIYELARDRRSLGRIAGRFVEVNCATLRGDAAMSALFGHEKGAFTGATSRRDGLLLAADGGLLFLDEIGELGLDEQAMLLRAIEDRRFMPLGSERERESDFQLIAGTNRDLRAEVARGRFREDLLARIDLWTFALPALRERPEDIEPNLDYELDRWRERGRGRVSFNREARARFLAFARSEAATWPGNFRDFSAAVERMATLAEGGRIDEALVEEELERLRRQWRRPDPAAAATSGSGSGTPTPSSGPAPGPQPRAGQTATLDLADFLDAEALEQLDRFDRVQLTDVIGLCRASATASAAGRALFSASRARRRSVNDADRLRKYLARFGLSFRYIKAR</sequence>
<dbReference type="RefSeq" id="WP_006974210.1">
    <property type="nucleotide sequence ID" value="NZ_ABCS01000061.1"/>
</dbReference>
<keyword evidence="2" id="KW-0067">ATP-binding</keyword>
<dbReference type="InterPro" id="IPR009715">
    <property type="entry name" value="RtcR"/>
</dbReference>
<evidence type="ECO:0000313" key="5">
    <source>
        <dbReference type="EMBL" id="EDM76642.1"/>
    </source>
</evidence>
<name>A6GBW9_9BACT</name>